<sequence>MWTFDNFPLETVNEAYGLTLDQAWLDHIQAASVRLSSGCSAGVVSSDGLLLTNHHCVIECAQELSSAEKDFVAQGFLTAKREEELVCPGMAAAILTDISDVTRDVVAATQGLTGDNFVHAQNARATGIEQAACGDDPKRHCQVVPLYQGGQYKLYQYRKYSDVRLVFAPEFSMAFFGGDPDNFNFPRYALDVGFLRLYDDGNPAATPDHLEWTTRQPEAGEPIFAAGSPGKTERFLTVSQLETQRDVYLPLQMAMKAELRGRLIGLSERGPEYKRVATDWLFSVENGFKSGVGQALALRRPPLFDAKRAEEKRLRKSLKGDLKREIGDPWADIAAAQAEYRRLFLPWYFLEQAPHHSSLFFYARYLVRAAEEREKPSAERLPEFADSRLPWMRDKILAPYKVEKALDELLLGFTLSKSREYLGVDAPETRLLLGKASPEILAHYLVDNSQLGDVAVRRTLWEGGLAAIEASDDPMIQYAMHLDAEARARRAEWEDKVVAPTRIAHEKIARVRFHVYGGTMAPDATFTPRLSYGRVEGWRYNGTDIQPFTYMKGLYERATGQAPFQLSPRFTAAQAVADGGIVYNFTTTNDIAGGSSGSPAIDADGRLIGTVFDSNIHGLGGAYSYNAELNRTVVVSTAAISEVLETVYGVTTLTDELSASAN</sequence>
<comment type="function">
    <text evidence="6">Catalyzes the removal of dipeptides from the N-terminus of oligopeptides.</text>
</comment>
<dbReference type="AlphaFoldDB" id="F4QRC2"/>
<evidence type="ECO:0000256" key="1">
    <source>
        <dbReference type="ARBA" id="ARBA00010491"/>
    </source>
</evidence>
<keyword evidence="4" id="KW-0732">Signal</keyword>
<dbReference type="Pfam" id="PF10459">
    <property type="entry name" value="Peptidase_S46"/>
    <property type="match status" value="1"/>
</dbReference>
<evidence type="ECO:0000256" key="4">
    <source>
        <dbReference type="ARBA" id="ARBA00022729"/>
    </source>
</evidence>
<dbReference type="SUPFAM" id="SSF50494">
    <property type="entry name" value="Trypsin-like serine proteases"/>
    <property type="match status" value="1"/>
</dbReference>
<keyword evidence="2 6" id="KW-0031">Aminopeptidase</keyword>
<evidence type="ECO:0000256" key="3">
    <source>
        <dbReference type="ARBA" id="ARBA00022670"/>
    </source>
</evidence>
<organism evidence="7 8">
    <name type="scientific">Asticcacaulis biprosthecium C19</name>
    <dbReference type="NCBI Taxonomy" id="715226"/>
    <lineage>
        <taxon>Bacteria</taxon>
        <taxon>Pseudomonadati</taxon>
        <taxon>Pseudomonadota</taxon>
        <taxon>Alphaproteobacteria</taxon>
        <taxon>Caulobacterales</taxon>
        <taxon>Caulobacteraceae</taxon>
        <taxon>Asticcacaulis</taxon>
    </lineage>
</organism>
<dbReference type="Proteomes" id="UP000006512">
    <property type="component" value="Unassembled WGS sequence"/>
</dbReference>
<dbReference type="GO" id="GO:0008239">
    <property type="term" value="F:dipeptidyl-peptidase activity"/>
    <property type="evidence" value="ECO:0007669"/>
    <property type="project" value="UniProtKB-UniRule"/>
</dbReference>
<evidence type="ECO:0000313" key="8">
    <source>
        <dbReference type="Proteomes" id="UP000006512"/>
    </source>
</evidence>
<dbReference type="PANTHER" id="PTHR38469">
    <property type="entry name" value="PERIPLASMIC PEPTIDASE SUBFAMILY S1B"/>
    <property type="match status" value="1"/>
</dbReference>
<keyword evidence="3 6" id="KW-0645">Protease</keyword>
<accession>F4QRC2</accession>
<dbReference type="eggNOG" id="COG3591">
    <property type="taxonomic scope" value="Bacteria"/>
</dbReference>
<dbReference type="HOGENOM" id="CLU_013776_0_0_5"/>
<dbReference type="STRING" id="715226.ABI_37930"/>
<evidence type="ECO:0000256" key="6">
    <source>
        <dbReference type="RuleBase" id="RU366067"/>
    </source>
</evidence>
<reference evidence="8" key="1">
    <citation type="submission" date="2011-03" db="EMBL/GenBank/DDBJ databases">
        <title>Draft genome sequence of Brevundimonas diminuta.</title>
        <authorList>
            <person name="Brown P.J.B."/>
            <person name="Buechlein A."/>
            <person name="Hemmerich C."/>
            <person name="Brun Y.V."/>
        </authorList>
    </citation>
    <scope>NUCLEOTIDE SEQUENCE [LARGE SCALE GENOMIC DNA]</scope>
    <source>
        <strain evidence="8">C19</strain>
    </source>
</reference>
<evidence type="ECO:0000256" key="2">
    <source>
        <dbReference type="ARBA" id="ARBA00022438"/>
    </source>
</evidence>
<gene>
    <name evidence="7" type="ORF">ABI_37930</name>
</gene>
<dbReference type="InterPro" id="IPR009003">
    <property type="entry name" value="Peptidase_S1_PA"/>
</dbReference>
<proteinExistence type="inferred from homology"/>
<keyword evidence="6" id="KW-0720">Serine protease</keyword>
<dbReference type="GO" id="GO:0070009">
    <property type="term" value="F:serine-type aminopeptidase activity"/>
    <property type="evidence" value="ECO:0007669"/>
    <property type="project" value="UniProtKB-UniRule"/>
</dbReference>
<dbReference type="EC" id="3.4.14.-" evidence="6"/>
<evidence type="ECO:0000313" key="7">
    <source>
        <dbReference type="EMBL" id="EGF90759.1"/>
    </source>
</evidence>
<keyword evidence="5 6" id="KW-0378">Hydrolase</keyword>
<keyword evidence="8" id="KW-1185">Reference proteome</keyword>
<dbReference type="InterPro" id="IPR019500">
    <property type="entry name" value="Pep_S46"/>
</dbReference>
<dbReference type="GO" id="GO:0006508">
    <property type="term" value="P:proteolysis"/>
    <property type="evidence" value="ECO:0007669"/>
    <property type="project" value="UniProtKB-KW"/>
</dbReference>
<dbReference type="PANTHER" id="PTHR38469:SF1">
    <property type="entry name" value="PERIPLASMIC PEPTIDASE SUBFAMILY S1B"/>
    <property type="match status" value="1"/>
</dbReference>
<dbReference type="GO" id="GO:0043171">
    <property type="term" value="P:peptide catabolic process"/>
    <property type="evidence" value="ECO:0007669"/>
    <property type="project" value="UniProtKB-UniRule"/>
</dbReference>
<name>F4QRC2_9CAUL</name>
<dbReference type="EMBL" id="GL883079">
    <property type="protein sequence ID" value="EGF90759.1"/>
    <property type="molecule type" value="Genomic_DNA"/>
</dbReference>
<comment type="similarity">
    <text evidence="1 6">Belongs to the peptidase S46 family.</text>
</comment>
<protein>
    <recommendedName>
        <fullName evidence="6">Dipeptidyl-peptidase</fullName>
        <ecNumber evidence="6">3.4.14.-</ecNumber>
    </recommendedName>
</protein>
<evidence type="ECO:0000256" key="5">
    <source>
        <dbReference type="ARBA" id="ARBA00022801"/>
    </source>
</evidence>
<dbReference type="RefSeq" id="WP_006274573.1">
    <property type="nucleotide sequence ID" value="NZ_GL883079.1"/>
</dbReference>